<sequence>MARKLKQHSCTSWSTIFAGTCGYIAPELSSTMVFTEKCDVYSFGVVARKSSWVSTQVICYFHSSAEQRFI</sequence>
<dbReference type="InterPro" id="IPR011009">
    <property type="entry name" value="Kinase-like_dom_sf"/>
</dbReference>
<evidence type="ECO:0000256" key="1">
    <source>
        <dbReference type="ARBA" id="ARBA00012513"/>
    </source>
</evidence>
<reference evidence="9" key="2">
    <citation type="submission" date="2020-10" db="EMBL/GenBank/DDBJ databases">
        <authorList>
            <person name="Cooper E.A."/>
            <person name="Brenton Z.W."/>
            <person name="Flinn B.S."/>
            <person name="Jenkins J."/>
            <person name="Shu S."/>
            <person name="Flowers D."/>
            <person name="Luo F."/>
            <person name="Wang Y."/>
            <person name="Xia P."/>
            <person name="Barry K."/>
            <person name="Daum C."/>
            <person name="Lipzen A."/>
            <person name="Yoshinaga Y."/>
            <person name="Schmutz J."/>
            <person name="Saski C."/>
            <person name="Vermerris W."/>
            <person name="Kresovich S."/>
        </authorList>
    </citation>
    <scope>NUCLEOTIDE SEQUENCE</scope>
</reference>
<evidence type="ECO:0000256" key="3">
    <source>
        <dbReference type="ARBA" id="ARBA00022679"/>
    </source>
</evidence>
<comment type="catalytic activity">
    <reaction evidence="8">
        <text>L-seryl-[protein] + ATP = O-phospho-L-seryl-[protein] + ADP + H(+)</text>
        <dbReference type="Rhea" id="RHEA:17989"/>
        <dbReference type="Rhea" id="RHEA-COMP:9863"/>
        <dbReference type="Rhea" id="RHEA-COMP:11604"/>
        <dbReference type="ChEBI" id="CHEBI:15378"/>
        <dbReference type="ChEBI" id="CHEBI:29999"/>
        <dbReference type="ChEBI" id="CHEBI:30616"/>
        <dbReference type="ChEBI" id="CHEBI:83421"/>
        <dbReference type="ChEBI" id="CHEBI:456216"/>
        <dbReference type="EC" id="2.7.11.1"/>
    </reaction>
</comment>
<dbReference type="Proteomes" id="UP000807115">
    <property type="component" value="Chromosome 4"/>
</dbReference>
<accession>A0A921R2J6</accession>
<comment type="caution">
    <text evidence="9">The sequence shown here is derived from an EMBL/GenBank/DDBJ whole genome shotgun (WGS) entry which is preliminary data.</text>
</comment>
<dbReference type="SUPFAM" id="SSF56112">
    <property type="entry name" value="Protein kinase-like (PK-like)"/>
    <property type="match status" value="1"/>
</dbReference>
<organism evidence="9 10">
    <name type="scientific">Sorghum bicolor</name>
    <name type="common">Sorghum</name>
    <name type="synonym">Sorghum vulgare</name>
    <dbReference type="NCBI Taxonomy" id="4558"/>
    <lineage>
        <taxon>Eukaryota</taxon>
        <taxon>Viridiplantae</taxon>
        <taxon>Streptophyta</taxon>
        <taxon>Embryophyta</taxon>
        <taxon>Tracheophyta</taxon>
        <taxon>Spermatophyta</taxon>
        <taxon>Magnoliopsida</taxon>
        <taxon>Liliopsida</taxon>
        <taxon>Poales</taxon>
        <taxon>Poaceae</taxon>
        <taxon>PACMAD clade</taxon>
        <taxon>Panicoideae</taxon>
        <taxon>Andropogonodae</taxon>
        <taxon>Andropogoneae</taxon>
        <taxon>Sorghinae</taxon>
        <taxon>Sorghum</taxon>
    </lineage>
</organism>
<name>A0A921R2J6_SORBI</name>
<evidence type="ECO:0000256" key="7">
    <source>
        <dbReference type="ARBA" id="ARBA00047899"/>
    </source>
</evidence>
<keyword evidence="4" id="KW-0547">Nucleotide-binding</keyword>
<dbReference type="PANTHER" id="PTHR48005">
    <property type="entry name" value="LEUCINE RICH REPEAT KINASE 2"/>
    <property type="match status" value="1"/>
</dbReference>
<dbReference type="Gene3D" id="1.10.510.10">
    <property type="entry name" value="Transferase(Phosphotransferase) domain 1"/>
    <property type="match status" value="1"/>
</dbReference>
<dbReference type="GO" id="GO:0005524">
    <property type="term" value="F:ATP binding"/>
    <property type="evidence" value="ECO:0007669"/>
    <property type="project" value="UniProtKB-KW"/>
</dbReference>
<proteinExistence type="predicted"/>
<dbReference type="AlphaFoldDB" id="A0A921R2J6"/>
<dbReference type="EMBL" id="CM027683">
    <property type="protein sequence ID" value="KAG0532754.1"/>
    <property type="molecule type" value="Genomic_DNA"/>
</dbReference>
<evidence type="ECO:0000256" key="2">
    <source>
        <dbReference type="ARBA" id="ARBA00022527"/>
    </source>
</evidence>
<evidence type="ECO:0000256" key="8">
    <source>
        <dbReference type="ARBA" id="ARBA00048679"/>
    </source>
</evidence>
<protein>
    <recommendedName>
        <fullName evidence="1">non-specific serine/threonine protein kinase</fullName>
        <ecNumber evidence="1">2.7.11.1</ecNumber>
    </recommendedName>
</protein>
<dbReference type="GO" id="GO:0004674">
    <property type="term" value="F:protein serine/threonine kinase activity"/>
    <property type="evidence" value="ECO:0007669"/>
    <property type="project" value="UniProtKB-KW"/>
</dbReference>
<evidence type="ECO:0000256" key="4">
    <source>
        <dbReference type="ARBA" id="ARBA00022741"/>
    </source>
</evidence>
<dbReference type="PANTHER" id="PTHR48005:SF16">
    <property type="entry name" value="MDIS1-INTERACTING RECEPTOR LIKE KINASE 2-LIKE ISOFORM X1"/>
    <property type="match status" value="1"/>
</dbReference>
<evidence type="ECO:0000313" key="9">
    <source>
        <dbReference type="EMBL" id="KAG0532754.1"/>
    </source>
</evidence>
<evidence type="ECO:0000313" key="10">
    <source>
        <dbReference type="Proteomes" id="UP000807115"/>
    </source>
</evidence>
<dbReference type="InterPro" id="IPR051420">
    <property type="entry name" value="Ser_Thr_Kinases_DiverseReg"/>
</dbReference>
<keyword evidence="3" id="KW-0808">Transferase</keyword>
<gene>
    <name evidence="9" type="ORF">BDA96_04G134200</name>
</gene>
<reference evidence="9" key="1">
    <citation type="journal article" date="2019" name="BMC Genomics">
        <title>A new reference genome for Sorghum bicolor reveals high levels of sequence similarity between sweet and grain genotypes: implications for the genetics of sugar metabolism.</title>
        <authorList>
            <person name="Cooper E.A."/>
            <person name="Brenton Z.W."/>
            <person name="Flinn B.S."/>
            <person name="Jenkins J."/>
            <person name="Shu S."/>
            <person name="Flowers D."/>
            <person name="Luo F."/>
            <person name="Wang Y."/>
            <person name="Xia P."/>
            <person name="Barry K."/>
            <person name="Daum C."/>
            <person name="Lipzen A."/>
            <person name="Yoshinaga Y."/>
            <person name="Schmutz J."/>
            <person name="Saski C."/>
            <person name="Vermerris W."/>
            <person name="Kresovich S."/>
        </authorList>
    </citation>
    <scope>NUCLEOTIDE SEQUENCE</scope>
</reference>
<evidence type="ECO:0000256" key="6">
    <source>
        <dbReference type="ARBA" id="ARBA00022840"/>
    </source>
</evidence>
<evidence type="ECO:0000256" key="5">
    <source>
        <dbReference type="ARBA" id="ARBA00022777"/>
    </source>
</evidence>
<dbReference type="EC" id="2.7.11.1" evidence="1"/>
<keyword evidence="6" id="KW-0067">ATP-binding</keyword>
<keyword evidence="2" id="KW-0723">Serine/threonine-protein kinase</keyword>
<comment type="catalytic activity">
    <reaction evidence="7">
        <text>L-threonyl-[protein] + ATP = O-phospho-L-threonyl-[protein] + ADP + H(+)</text>
        <dbReference type="Rhea" id="RHEA:46608"/>
        <dbReference type="Rhea" id="RHEA-COMP:11060"/>
        <dbReference type="Rhea" id="RHEA-COMP:11605"/>
        <dbReference type="ChEBI" id="CHEBI:15378"/>
        <dbReference type="ChEBI" id="CHEBI:30013"/>
        <dbReference type="ChEBI" id="CHEBI:30616"/>
        <dbReference type="ChEBI" id="CHEBI:61977"/>
        <dbReference type="ChEBI" id="CHEBI:456216"/>
        <dbReference type="EC" id="2.7.11.1"/>
    </reaction>
</comment>
<keyword evidence="5" id="KW-0418">Kinase</keyword>